<dbReference type="EMBL" id="PDCP01000087">
    <property type="protein sequence ID" value="PEG33877.1"/>
    <property type="molecule type" value="Genomic_DNA"/>
</dbReference>
<sequence length="313" mass="36515">MKDITDAGGILEIDTQDDKTSYRSLVGIINRRRMAPDGQEVIMLNGAHYRHVIFRLSSVSDWKTQSPTETMAAERIGRWHPAVATLRSEKRLDSIEKSLRDRAFRLLHALAREAEARRHSVRLPKRNMHGYVDDASRLTGKLIFKVADIECSVDVWQPQDRVPHTPTREELERQKKNSWDRPPRYDYVRAERLSIRLETSSRYADKIVWSDTKTLRLESRLPDVMTTFERWAVIDTERKEAERRAAIEAHKRRERQDELSREAYVQHALGERLTADLKDWELVARLRHYLADMADRVGHITDEEERAAVAVTG</sequence>
<evidence type="ECO:0000313" key="4">
    <source>
        <dbReference type="Proteomes" id="UP000465302"/>
    </source>
</evidence>
<protein>
    <submittedName>
        <fullName evidence="2">Uncharacterized protein</fullName>
    </submittedName>
</protein>
<name>A0A2A7MQT7_MYCAG</name>
<gene>
    <name evidence="2" type="ORF">CQY20_28335</name>
    <name evidence="1" type="ORF">MAGR_15950</name>
</gene>
<dbReference type="EMBL" id="BLKS01000001">
    <property type="protein sequence ID" value="GFG50154.1"/>
    <property type="molecule type" value="Genomic_DNA"/>
</dbReference>
<evidence type="ECO:0000313" key="2">
    <source>
        <dbReference type="EMBL" id="PEG33877.1"/>
    </source>
</evidence>
<reference evidence="1" key="3">
    <citation type="submission" date="2020-02" db="EMBL/GenBank/DDBJ databases">
        <authorList>
            <person name="Matsumoto Y."/>
            <person name="Motooka D."/>
            <person name="Nakamura S."/>
        </authorList>
    </citation>
    <scope>NUCLEOTIDE SEQUENCE</scope>
    <source>
        <strain evidence="1">JCM 6377</strain>
    </source>
</reference>
<proteinExistence type="predicted"/>
<organism evidence="2 3">
    <name type="scientific">Mycolicibacterium agri</name>
    <name type="common">Mycobacterium agri</name>
    <dbReference type="NCBI Taxonomy" id="36811"/>
    <lineage>
        <taxon>Bacteria</taxon>
        <taxon>Bacillati</taxon>
        <taxon>Actinomycetota</taxon>
        <taxon>Actinomycetes</taxon>
        <taxon>Mycobacteriales</taxon>
        <taxon>Mycobacteriaceae</taxon>
        <taxon>Mycolicibacterium</taxon>
    </lineage>
</organism>
<dbReference type="Proteomes" id="UP000220914">
    <property type="component" value="Unassembled WGS sequence"/>
</dbReference>
<dbReference type="RefSeq" id="WP_097943813.1">
    <property type="nucleotide sequence ID" value="NZ_BLKS01000001.1"/>
</dbReference>
<dbReference type="Proteomes" id="UP000465302">
    <property type="component" value="Unassembled WGS sequence"/>
</dbReference>
<comment type="caution">
    <text evidence="2">The sequence shown here is derived from an EMBL/GenBank/DDBJ whole genome shotgun (WGS) entry which is preliminary data.</text>
</comment>
<keyword evidence="3" id="KW-1185">Reference proteome</keyword>
<accession>A0A2A7MQT7</accession>
<dbReference type="AlphaFoldDB" id="A0A2A7MQT7"/>
<evidence type="ECO:0000313" key="1">
    <source>
        <dbReference type="EMBL" id="GFG50154.1"/>
    </source>
</evidence>
<reference evidence="2 3" key="1">
    <citation type="submission" date="2017-10" db="EMBL/GenBank/DDBJ databases">
        <title>The new phylogeny of genus Mycobacterium.</title>
        <authorList>
            <person name="Tortoli E."/>
            <person name="Trovato A."/>
            <person name="Cirillo D.M."/>
        </authorList>
    </citation>
    <scope>NUCLEOTIDE SEQUENCE [LARGE SCALE GENOMIC DNA]</scope>
    <source>
        <strain evidence="2 3">CCUG37673</strain>
    </source>
</reference>
<reference evidence="1 4" key="2">
    <citation type="journal article" date="2019" name="Emerg. Microbes Infect.">
        <title>Comprehensive subspecies identification of 175 nontuberculous mycobacteria species based on 7547 genomic profiles.</title>
        <authorList>
            <person name="Matsumoto Y."/>
            <person name="Kinjo T."/>
            <person name="Motooka D."/>
            <person name="Nabeya D."/>
            <person name="Jung N."/>
            <person name="Uechi K."/>
            <person name="Horii T."/>
            <person name="Iida T."/>
            <person name="Fujita J."/>
            <person name="Nakamura S."/>
        </authorList>
    </citation>
    <scope>NUCLEOTIDE SEQUENCE [LARGE SCALE GENOMIC DNA]</scope>
    <source>
        <strain evidence="1 4">JCM 6377</strain>
    </source>
</reference>
<evidence type="ECO:0000313" key="3">
    <source>
        <dbReference type="Proteomes" id="UP000220914"/>
    </source>
</evidence>